<gene>
    <name evidence="6" type="ORF">BD626DRAFT_573083</name>
</gene>
<keyword evidence="1" id="KW-0479">Metal-binding</keyword>
<evidence type="ECO:0000259" key="5">
    <source>
        <dbReference type="PROSITE" id="PS50865"/>
    </source>
</evidence>
<keyword evidence="7" id="KW-1185">Reference proteome</keyword>
<dbReference type="InterPro" id="IPR002893">
    <property type="entry name" value="Znf_MYND"/>
</dbReference>
<dbReference type="GO" id="GO:0008270">
    <property type="term" value="F:zinc ion binding"/>
    <property type="evidence" value="ECO:0007669"/>
    <property type="project" value="UniProtKB-KW"/>
</dbReference>
<proteinExistence type="predicted"/>
<dbReference type="STRING" id="97359.A0A550C2R9"/>
<comment type="caution">
    <text evidence="6">The sequence shown here is derived from an EMBL/GenBank/DDBJ whole genome shotgun (WGS) entry which is preliminary data.</text>
</comment>
<feature type="domain" description="MYND-type" evidence="5">
    <location>
        <begin position="261"/>
        <end position="300"/>
    </location>
</feature>
<dbReference type="Proteomes" id="UP000320762">
    <property type="component" value="Unassembled WGS sequence"/>
</dbReference>
<dbReference type="AlphaFoldDB" id="A0A550C2R9"/>
<organism evidence="6 7">
    <name type="scientific">Schizophyllum amplum</name>
    <dbReference type="NCBI Taxonomy" id="97359"/>
    <lineage>
        <taxon>Eukaryota</taxon>
        <taxon>Fungi</taxon>
        <taxon>Dikarya</taxon>
        <taxon>Basidiomycota</taxon>
        <taxon>Agaricomycotina</taxon>
        <taxon>Agaricomycetes</taxon>
        <taxon>Agaricomycetidae</taxon>
        <taxon>Agaricales</taxon>
        <taxon>Schizophyllaceae</taxon>
        <taxon>Schizophyllum</taxon>
    </lineage>
</organism>
<evidence type="ECO:0000313" key="7">
    <source>
        <dbReference type="Proteomes" id="UP000320762"/>
    </source>
</evidence>
<keyword evidence="2 4" id="KW-0863">Zinc-finger</keyword>
<sequence>MFSTTVTYGSFNKGRRLALDAEEAVLLLTDLWLNYFEYAPRSSPDWEVQALRSDIVLVTAVTETMRIVPSATHPDAKRMADCLLAAAQGSSRTLYRKALAERLTRYMSLRCMPAGTVDRKIAQELAILFKSLQLEGCPRDVVYAIVQVWKDSASLTDGVNMGVFCAQLLTLFHCCCLVDFRYLTWAIRAGAVPLLLKSARKRAREATRILGVEPFLLRLMRVQMVHRNFMRVLRRYAGSVMHVQDLKIVDAWLPTAARCRNPACTTTSADKPPKKCVCNFETYCSRQCQQMCWSEHIQLCGRYGTCSLQVHLDSRPTAYPESRTSVLADIAALRARTELSNAKGDIVVFVDFSQGNDPAANDLHTDPLKKKSISVKMLPRASAAAAGQILVQAQMPLGGCAAASAIFGKFREESLEVGEIDTDTFQT</sequence>
<accession>A0A550C2R9</accession>
<evidence type="ECO:0000313" key="6">
    <source>
        <dbReference type="EMBL" id="TRM59068.1"/>
    </source>
</evidence>
<evidence type="ECO:0000256" key="2">
    <source>
        <dbReference type="ARBA" id="ARBA00022771"/>
    </source>
</evidence>
<evidence type="ECO:0000256" key="3">
    <source>
        <dbReference type="ARBA" id="ARBA00022833"/>
    </source>
</evidence>
<name>A0A550C2R9_9AGAR</name>
<reference evidence="6 7" key="1">
    <citation type="journal article" date="2019" name="New Phytol.">
        <title>Comparative genomics reveals unique wood-decay strategies and fruiting body development in the Schizophyllaceae.</title>
        <authorList>
            <person name="Almasi E."/>
            <person name="Sahu N."/>
            <person name="Krizsan K."/>
            <person name="Balint B."/>
            <person name="Kovacs G.M."/>
            <person name="Kiss B."/>
            <person name="Cseklye J."/>
            <person name="Drula E."/>
            <person name="Henrissat B."/>
            <person name="Nagy I."/>
            <person name="Chovatia M."/>
            <person name="Adam C."/>
            <person name="LaButti K."/>
            <person name="Lipzen A."/>
            <person name="Riley R."/>
            <person name="Grigoriev I.V."/>
            <person name="Nagy L.G."/>
        </authorList>
    </citation>
    <scope>NUCLEOTIDE SEQUENCE [LARGE SCALE GENOMIC DNA]</scope>
    <source>
        <strain evidence="6 7">NL-1724</strain>
    </source>
</reference>
<dbReference type="EMBL" id="VDMD01000031">
    <property type="protein sequence ID" value="TRM59068.1"/>
    <property type="molecule type" value="Genomic_DNA"/>
</dbReference>
<evidence type="ECO:0000256" key="1">
    <source>
        <dbReference type="ARBA" id="ARBA00022723"/>
    </source>
</evidence>
<keyword evidence="3" id="KW-0862">Zinc</keyword>
<evidence type="ECO:0000256" key="4">
    <source>
        <dbReference type="PROSITE-ProRule" id="PRU00134"/>
    </source>
</evidence>
<protein>
    <recommendedName>
        <fullName evidence="5">MYND-type domain-containing protein</fullName>
    </recommendedName>
</protein>
<dbReference type="PROSITE" id="PS50865">
    <property type="entry name" value="ZF_MYND_2"/>
    <property type="match status" value="1"/>
</dbReference>